<evidence type="ECO:0000256" key="2">
    <source>
        <dbReference type="SAM" id="SignalP"/>
    </source>
</evidence>
<keyword evidence="4" id="KW-1185">Reference proteome</keyword>
<reference evidence="3" key="1">
    <citation type="journal article" date="2022" name="bioRxiv">
        <title>Sequencing and chromosome-scale assembly of the giantPleurodeles waltlgenome.</title>
        <authorList>
            <person name="Brown T."/>
            <person name="Elewa A."/>
            <person name="Iarovenko S."/>
            <person name="Subramanian E."/>
            <person name="Araus A.J."/>
            <person name="Petzold A."/>
            <person name="Susuki M."/>
            <person name="Suzuki K.-i.T."/>
            <person name="Hayashi T."/>
            <person name="Toyoda A."/>
            <person name="Oliveira C."/>
            <person name="Osipova E."/>
            <person name="Leigh N.D."/>
            <person name="Simon A."/>
            <person name="Yun M.H."/>
        </authorList>
    </citation>
    <scope>NUCLEOTIDE SEQUENCE</scope>
    <source>
        <strain evidence="3">20211129_DDA</strain>
        <tissue evidence="3">Liver</tissue>
    </source>
</reference>
<feature type="signal peptide" evidence="2">
    <location>
        <begin position="1"/>
        <end position="18"/>
    </location>
</feature>
<organism evidence="3 4">
    <name type="scientific">Pleurodeles waltl</name>
    <name type="common">Iberian ribbed newt</name>
    <dbReference type="NCBI Taxonomy" id="8319"/>
    <lineage>
        <taxon>Eukaryota</taxon>
        <taxon>Metazoa</taxon>
        <taxon>Chordata</taxon>
        <taxon>Craniata</taxon>
        <taxon>Vertebrata</taxon>
        <taxon>Euteleostomi</taxon>
        <taxon>Amphibia</taxon>
        <taxon>Batrachia</taxon>
        <taxon>Caudata</taxon>
        <taxon>Salamandroidea</taxon>
        <taxon>Salamandridae</taxon>
        <taxon>Pleurodelinae</taxon>
        <taxon>Pleurodeles</taxon>
    </lineage>
</organism>
<keyword evidence="2" id="KW-0732">Signal</keyword>
<evidence type="ECO:0000313" key="4">
    <source>
        <dbReference type="Proteomes" id="UP001066276"/>
    </source>
</evidence>
<feature type="compositionally biased region" description="Basic and acidic residues" evidence="1">
    <location>
        <begin position="24"/>
        <end position="33"/>
    </location>
</feature>
<proteinExistence type="predicted"/>
<name>A0AAV7UA37_PLEWA</name>
<protein>
    <submittedName>
        <fullName evidence="3">Uncharacterized protein</fullName>
    </submittedName>
</protein>
<gene>
    <name evidence="3" type="ORF">NDU88_002745</name>
</gene>
<dbReference type="AlphaFoldDB" id="A0AAV7UA37"/>
<evidence type="ECO:0000256" key="1">
    <source>
        <dbReference type="SAM" id="MobiDB-lite"/>
    </source>
</evidence>
<evidence type="ECO:0000313" key="3">
    <source>
        <dbReference type="EMBL" id="KAJ1185959.1"/>
    </source>
</evidence>
<sequence length="77" mass="8664">MLLVVVLLLCCSFAGVLEQSAVDPRQKSKREMQRNTGVLLHSLSDEKPTRETLNSPQRRIGHLTRDGERPIRQGSLP</sequence>
<feature type="chain" id="PRO_5043899817" evidence="2">
    <location>
        <begin position="19"/>
        <end position="77"/>
    </location>
</feature>
<dbReference type="Proteomes" id="UP001066276">
    <property type="component" value="Chromosome 3_1"/>
</dbReference>
<comment type="caution">
    <text evidence="3">The sequence shown here is derived from an EMBL/GenBank/DDBJ whole genome shotgun (WGS) entry which is preliminary data.</text>
</comment>
<dbReference type="EMBL" id="JANPWB010000005">
    <property type="protein sequence ID" value="KAJ1185959.1"/>
    <property type="molecule type" value="Genomic_DNA"/>
</dbReference>
<feature type="region of interest" description="Disordered" evidence="1">
    <location>
        <begin position="22"/>
        <end position="77"/>
    </location>
</feature>
<accession>A0AAV7UA37</accession>